<comment type="caution">
    <text evidence="15">The sequence shown here is derived from an EMBL/GenBank/DDBJ whole genome shotgun (WGS) entry which is preliminary data.</text>
</comment>
<dbReference type="PROSITE" id="PS50920">
    <property type="entry name" value="SOLCAR"/>
    <property type="match status" value="3"/>
</dbReference>
<dbReference type="GeneID" id="28736668"/>
<dbReference type="InterPro" id="IPR023395">
    <property type="entry name" value="MCP_dom_sf"/>
</dbReference>
<organism evidence="15 16">
    <name type="scientific">Cyphellophora attinorum</name>
    <dbReference type="NCBI Taxonomy" id="1664694"/>
    <lineage>
        <taxon>Eukaryota</taxon>
        <taxon>Fungi</taxon>
        <taxon>Dikarya</taxon>
        <taxon>Ascomycota</taxon>
        <taxon>Pezizomycotina</taxon>
        <taxon>Eurotiomycetes</taxon>
        <taxon>Chaetothyriomycetidae</taxon>
        <taxon>Chaetothyriales</taxon>
        <taxon>Cyphellophoraceae</taxon>
        <taxon>Cyphellophora</taxon>
    </lineage>
</organism>
<reference evidence="15 16" key="1">
    <citation type="submission" date="2015-06" db="EMBL/GenBank/DDBJ databases">
        <title>Draft genome of the ant-associated black yeast Phialophora attae CBS 131958.</title>
        <authorList>
            <person name="Moreno L.F."/>
            <person name="Stielow B.J."/>
            <person name="de Hoog S."/>
            <person name="Vicente V.A."/>
            <person name="Weiss V.A."/>
            <person name="de Vries M."/>
            <person name="Cruz L.M."/>
            <person name="Souza E.M."/>
        </authorList>
    </citation>
    <scope>NUCLEOTIDE SEQUENCE [LARGE SCALE GENOMIC DNA]</scope>
    <source>
        <strain evidence="15 16">CBS 131958</strain>
    </source>
</reference>
<dbReference type="OrthoDB" id="270584at2759"/>
<evidence type="ECO:0000313" key="16">
    <source>
        <dbReference type="Proteomes" id="UP000038010"/>
    </source>
</evidence>
<gene>
    <name evidence="15" type="ORF">AB675_4635</name>
</gene>
<evidence type="ECO:0000256" key="1">
    <source>
        <dbReference type="ARBA" id="ARBA00002238"/>
    </source>
</evidence>
<dbReference type="RefSeq" id="XP_017998995.1">
    <property type="nucleotide sequence ID" value="XM_018144788.1"/>
</dbReference>
<evidence type="ECO:0000256" key="13">
    <source>
        <dbReference type="RuleBase" id="RU000488"/>
    </source>
</evidence>
<feature type="region of interest" description="Disordered" evidence="14">
    <location>
        <begin position="1"/>
        <end position="23"/>
    </location>
</feature>
<evidence type="ECO:0000256" key="9">
    <source>
        <dbReference type="ARBA" id="ARBA00022989"/>
    </source>
</evidence>
<dbReference type="AlphaFoldDB" id="A0A0N1HSC8"/>
<protein>
    <recommendedName>
        <fullName evidence="4">Mitochondrial thiamine pyrophosphate carrier 1</fullName>
    </recommendedName>
</protein>
<dbReference type="STRING" id="1664694.A0A0N1HSC8"/>
<dbReference type="Proteomes" id="UP000038010">
    <property type="component" value="Unassembled WGS sequence"/>
</dbReference>
<evidence type="ECO:0000256" key="4">
    <source>
        <dbReference type="ARBA" id="ARBA00021935"/>
    </source>
</evidence>
<comment type="similarity">
    <text evidence="3 13">Belongs to the mitochondrial carrier (TC 2.A.29) family.</text>
</comment>
<dbReference type="InterPro" id="IPR002067">
    <property type="entry name" value="MCP"/>
</dbReference>
<dbReference type="SUPFAM" id="SSF103506">
    <property type="entry name" value="Mitochondrial carrier"/>
    <property type="match status" value="1"/>
</dbReference>
<evidence type="ECO:0000256" key="5">
    <source>
        <dbReference type="ARBA" id="ARBA00022448"/>
    </source>
</evidence>
<sequence length="398" mass="43661">MSAPSRLLEEADPHTPTAPPKLFTNADDAVAVKGVGNGLHNRSSQRKTRSLDYSLRSLLAGGIAGCAAKTVVAPLDRVKILFQTSNPQFQKYTGHWSGLFRAITDINTSEGLRGLYRGHSATLLRIFPYSGIKFVAYEQFRATFIPSREYETAWRRYLAGSAAGVTSVFLTYPLEVIRVRLAFETKVDSAGRASLGRIFKQIYHEHPPQVRSASEGAIAAAESVVQKAVPTSGIVNFYRGFVPSVLGMLQYAGTSFLVHDTVGDLFRHPSIAKQTLLRPEEASLLDANDNTTPTQQDDKRYRRPQLRAGAELASGAIAGLASQTASYPLEIIRRRMQVGGAVGDGHRLTMAETVKRVFLERGWRGFFVGLSIGYLKIAPLTATSFFVYERGKAYLGIE</sequence>
<feature type="repeat" description="Solcar" evidence="12">
    <location>
        <begin position="306"/>
        <end position="394"/>
    </location>
</feature>
<keyword evidence="8" id="KW-0999">Mitochondrion inner membrane</keyword>
<evidence type="ECO:0000256" key="10">
    <source>
        <dbReference type="ARBA" id="ARBA00023128"/>
    </source>
</evidence>
<keyword evidence="16" id="KW-1185">Reference proteome</keyword>
<proteinExistence type="inferred from homology"/>
<dbReference type="GO" id="GO:0055085">
    <property type="term" value="P:transmembrane transport"/>
    <property type="evidence" value="ECO:0007669"/>
    <property type="project" value="InterPro"/>
</dbReference>
<evidence type="ECO:0000256" key="3">
    <source>
        <dbReference type="ARBA" id="ARBA00006375"/>
    </source>
</evidence>
<evidence type="ECO:0000256" key="8">
    <source>
        <dbReference type="ARBA" id="ARBA00022792"/>
    </source>
</evidence>
<feature type="repeat" description="Solcar" evidence="12">
    <location>
        <begin position="52"/>
        <end position="143"/>
    </location>
</feature>
<feature type="repeat" description="Solcar" evidence="12">
    <location>
        <begin position="151"/>
        <end position="265"/>
    </location>
</feature>
<keyword evidence="11 12" id="KW-0472">Membrane</keyword>
<dbReference type="InterPro" id="IPR002167">
    <property type="entry name" value="GDC-like"/>
</dbReference>
<accession>A0A0N1HSC8</accession>
<keyword evidence="5 13" id="KW-0813">Transport</keyword>
<evidence type="ECO:0000313" key="15">
    <source>
        <dbReference type="EMBL" id="KPI39032.1"/>
    </source>
</evidence>
<evidence type="ECO:0000256" key="12">
    <source>
        <dbReference type="PROSITE-ProRule" id="PRU00282"/>
    </source>
</evidence>
<keyword evidence="6 12" id="KW-0812">Transmembrane</keyword>
<dbReference type="PRINTS" id="PR00926">
    <property type="entry name" value="MITOCARRIER"/>
</dbReference>
<dbReference type="PRINTS" id="PR00928">
    <property type="entry name" value="GRAVESDC"/>
</dbReference>
<dbReference type="InterPro" id="IPR018108">
    <property type="entry name" value="MCP_transmembrane"/>
</dbReference>
<feature type="region of interest" description="Disordered" evidence="14">
    <location>
        <begin position="282"/>
        <end position="302"/>
    </location>
</feature>
<comment type="function">
    <text evidence="1">Mitochondrial transporter that mediates uptake of thiamine pyrophosphate (ThPP) into mitochondria.</text>
</comment>
<comment type="subcellular location">
    <subcellularLocation>
        <location evidence="2">Mitochondrion inner membrane</location>
        <topology evidence="2">Multi-pass membrane protein</topology>
    </subcellularLocation>
</comment>
<keyword evidence="7" id="KW-0677">Repeat</keyword>
<evidence type="ECO:0000256" key="7">
    <source>
        <dbReference type="ARBA" id="ARBA00022737"/>
    </source>
</evidence>
<dbReference type="EMBL" id="LFJN01000016">
    <property type="protein sequence ID" value="KPI39032.1"/>
    <property type="molecule type" value="Genomic_DNA"/>
</dbReference>
<evidence type="ECO:0000256" key="6">
    <source>
        <dbReference type="ARBA" id="ARBA00022692"/>
    </source>
</evidence>
<dbReference type="VEuPathDB" id="FungiDB:AB675_4635"/>
<name>A0A0N1HSC8_9EURO</name>
<dbReference type="Pfam" id="PF00153">
    <property type="entry name" value="Mito_carr"/>
    <property type="match status" value="3"/>
</dbReference>
<keyword evidence="9" id="KW-1133">Transmembrane helix</keyword>
<evidence type="ECO:0000256" key="11">
    <source>
        <dbReference type="ARBA" id="ARBA00023136"/>
    </source>
</evidence>
<dbReference type="Gene3D" id="1.50.40.10">
    <property type="entry name" value="Mitochondrial carrier domain"/>
    <property type="match status" value="1"/>
</dbReference>
<dbReference type="PANTHER" id="PTHR24089">
    <property type="entry name" value="SOLUTE CARRIER FAMILY 25"/>
    <property type="match status" value="1"/>
</dbReference>
<keyword evidence="10" id="KW-0496">Mitochondrion</keyword>
<evidence type="ECO:0000256" key="2">
    <source>
        <dbReference type="ARBA" id="ARBA00004448"/>
    </source>
</evidence>
<evidence type="ECO:0000256" key="14">
    <source>
        <dbReference type="SAM" id="MobiDB-lite"/>
    </source>
</evidence>
<dbReference type="GO" id="GO:0005743">
    <property type="term" value="C:mitochondrial inner membrane"/>
    <property type="evidence" value="ECO:0007669"/>
    <property type="project" value="UniProtKB-SubCell"/>
</dbReference>